<accession>A0AAW1KZT5</accession>
<dbReference type="InterPro" id="IPR036388">
    <property type="entry name" value="WH-like_DNA-bd_sf"/>
</dbReference>
<dbReference type="InterPro" id="IPR058922">
    <property type="entry name" value="WHD_DRP"/>
</dbReference>
<name>A0AAW1KZT5_SAPOF</name>
<feature type="domain" description="Disease resistance N-terminal" evidence="5">
    <location>
        <begin position="14"/>
        <end position="100"/>
    </location>
</feature>
<organism evidence="9 10">
    <name type="scientific">Saponaria officinalis</name>
    <name type="common">Common soapwort</name>
    <name type="synonym">Lychnis saponaria</name>
    <dbReference type="NCBI Taxonomy" id="3572"/>
    <lineage>
        <taxon>Eukaryota</taxon>
        <taxon>Viridiplantae</taxon>
        <taxon>Streptophyta</taxon>
        <taxon>Embryophyta</taxon>
        <taxon>Tracheophyta</taxon>
        <taxon>Spermatophyta</taxon>
        <taxon>Magnoliopsida</taxon>
        <taxon>eudicotyledons</taxon>
        <taxon>Gunneridae</taxon>
        <taxon>Pentapetalae</taxon>
        <taxon>Caryophyllales</taxon>
        <taxon>Caryophyllaceae</taxon>
        <taxon>Caryophylleae</taxon>
        <taxon>Saponaria</taxon>
    </lineage>
</organism>
<dbReference type="GO" id="GO:0098542">
    <property type="term" value="P:defense response to other organism"/>
    <property type="evidence" value="ECO:0007669"/>
    <property type="project" value="TreeGrafter"/>
</dbReference>
<dbReference type="InterPro" id="IPR032675">
    <property type="entry name" value="LRR_dom_sf"/>
</dbReference>
<dbReference type="InterPro" id="IPR027417">
    <property type="entry name" value="P-loop_NTPase"/>
</dbReference>
<dbReference type="Pfam" id="PF25019">
    <property type="entry name" value="LRR_R13L1-DRL21"/>
    <property type="match status" value="1"/>
</dbReference>
<dbReference type="PANTHER" id="PTHR23155:SF1221">
    <property type="entry name" value="OS11G0481150 PROTEIN"/>
    <property type="match status" value="1"/>
</dbReference>
<dbReference type="SUPFAM" id="SSF52540">
    <property type="entry name" value="P-loop containing nucleoside triphosphate hydrolases"/>
    <property type="match status" value="1"/>
</dbReference>
<proteinExistence type="predicted"/>
<dbReference type="Pfam" id="PF00931">
    <property type="entry name" value="NB-ARC"/>
    <property type="match status" value="1"/>
</dbReference>
<dbReference type="InterPro" id="IPR056789">
    <property type="entry name" value="LRR_R13L1-DRL21"/>
</dbReference>
<keyword evidence="1" id="KW-0677">Repeat</keyword>
<reference evidence="9 10" key="1">
    <citation type="submission" date="2024-03" db="EMBL/GenBank/DDBJ databases">
        <title>WGS assembly of Saponaria officinalis var. Norfolk2.</title>
        <authorList>
            <person name="Jenkins J."/>
            <person name="Shu S."/>
            <person name="Grimwood J."/>
            <person name="Barry K."/>
            <person name="Goodstein D."/>
            <person name="Schmutz J."/>
            <person name="Leebens-Mack J."/>
            <person name="Osbourn A."/>
        </authorList>
    </citation>
    <scope>NUCLEOTIDE SEQUENCE [LARGE SCALE GENOMIC DNA]</scope>
    <source>
        <strain evidence="10">cv. Norfolk2</strain>
        <strain evidence="9">JIC</strain>
        <tissue evidence="9">Leaf</tissue>
    </source>
</reference>
<evidence type="ECO:0000256" key="3">
    <source>
        <dbReference type="ARBA" id="ARBA00022821"/>
    </source>
</evidence>
<dbReference type="InterPro" id="IPR055414">
    <property type="entry name" value="LRR_R13L4/SHOC2-like"/>
</dbReference>
<feature type="domain" description="NB-ARC" evidence="4">
    <location>
        <begin position="161"/>
        <end position="316"/>
    </location>
</feature>
<keyword evidence="2" id="KW-0547">Nucleotide-binding</keyword>
<dbReference type="Gene3D" id="3.80.10.10">
    <property type="entry name" value="Ribonuclease Inhibitor"/>
    <property type="match status" value="1"/>
</dbReference>
<dbReference type="Pfam" id="PF23559">
    <property type="entry name" value="WHD_DRP"/>
    <property type="match status" value="1"/>
</dbReference>
<dbReference type="PANTHER" id="PTHR23155">
    <property type="entry name" value="DISEASE RESISTANCE PROTEIN RP"/>
    <property type="match status" value="1"/>
</dbReference>
<dbReference type="PRINTS" id="PR00364">
    <property type="entry name" value="DISEASERSIST"/>
</dbReference>
<evidence type="ECO:0000259" key="8">
    <source>
        <dbReference type="Pfam" id="PF25019"/>
    </source>
</evidence>
<dbReference type="EMBL" id="JBDFQZ010000005">
    <property type="protein sequence ID" value="KAK9725939.1"/>
    <property type="molecule type" value="Genomic_DNA"/>
</dbReference>
<evidence type="ECO:0000313" key="9">
    <source>
        <dbReference type="EMBL" id="KAK9725940.1"/>
    </source>
</evidence>
<feature type="domain" description="R13L1/DRL21-like LRR repeat region" evidence="8">
    <location>
        <begin position="670"/>
        <end position="792"/>
    </location>
</feature>
<dbReference type="Pfam" id="PF18052">
    <property type="entry name" value="Rx_N"/>
    <property type="match status" value="1"/>
</dbReference>
<evidence type="ECO:0000313" key="10">
    <source>
        <dbReference type="Proteomes" id="UP001443914"/>
    </source>
</evidence>
<feature type="domain" description="Disease resistance protein winged helix" evidence="6">
    <location>
        <begin position="411"/>
        <end position="463"/>
    </location>
</feature>
<dbReference type="SUPFAM" id="SSF52058">
    <property type="entry name" value="L domain-like"/>
    <property type="match status" value="1"/>
</dbReference>
<evidence type="ECO:0000256" key="1">
    <source>
        <dbReference type="ARBA" id="ARBA00022737"/>
    </source>
</evidence>
<dbReference type="Proteomes" id="UP001443914">
    <property type="component" value="Unassembled WGS sequence"/>
</dbReference>
<protein>
    <recommendedName>
        <fullName evidence="11">NB-ARC domain-containing protein</fullName>
    </recommendedName>
</protein>
<dbReference type="GO" id="GO:0043531">
    <property type="term" value="F:ADP binding"/>
    <property type="evidence" value="ECO:0007669"/>
    <property type="project" value="InterPro"/>
</dbReference>
<dbReference type="Gene3D" id="1.20.5.4130">
    <property type="match status" value="1"/>
</dbReference>
<evidence type="ECO:0008006" key="11">
    <source>
        <dbReference type="Google" id="ProtNLM"/>
    </source>
</evidence>
<evidence type="ECO:0000259" key="7">
    <source>
        <dbReference type="Pfam" id="PF23598"/>
    </source>
</evidence>
<dbReference type="Pfam" id="PF23598">
    <property type="entry name" value="LRR_14"/>
    <property type="match status" value="1"/>
</dbReference>
<dbReference type="Gene3D" id="3.40.50.300">
    <property type="entry name" value="P-loop containing nucleotide triphosphate hydrolases"/>
    <property type="match status" value="1"/>
</dbReference>
<dbReference type="InterPro" id="IPR044974">
    <property type="entry name" value="Disease_R_plants"/>
</dbReference>
<feature type="domain" description="Disease resistance R13L4/SHOC-2-like LRR" evidence="7">
    <location>
        <begin position="548"/>
        <end position="631"/>
    </location>
</feature>
<dbReference type="EMBL" id="JBDFQZ010000005">
    <property type="protein sequence ID" value="KAK9725940.1"/>
    <property type="molecule type" value="Genomic_DNA"/>
</dbReference>
<keyword evidence="3" id="KW-0611">Plant defense</keyword>
<evidence type="ECO:0000259" key="6">
    <source>
        <dbReference type="Pfam" id="PF23559"/>
    </source>
</evidence>
<evidence type="ECO:0000259" key="4">
    <source>
        <dbReference type="Pfam" id="PF00931"/>
    </source>
</evidence>
<dbReference type="AlphaFoldDB" id="A0AAW1KZT5"/>
<dbReference type="InterPro" id="IPR041118">
    <property type="entry name" value="Rx_N"/>
</dbReference>
<evidence type="ECO:0000259" key="5">
    <source>
        <dbReference type="Pfam" id="PF18052"/>
    </source>
</evidence>
<keyword evidence="10" id="KW-1185">Reference proteome</keyword>
<comment type="caution">
    <text evidence="9">The sequence shown here is derived from an EMBL/GenBank/DDBJ whole genome shotgun (WGS) entry which is preliminary data.</text>
</comment>
<gene>
    <name evidence="9" type="ORF">RND81_05G178900</name>
</gene>
<evidence type="ECO:0000256" key="2">
    <source>
        <dbReference type="ARBA" id="ARBA00022741"/>
    </source>
</evidence>
<dbReference type="InterPro" id="IPR002182">
    <property type="entry name" value="NB-ARC"/>
</dbReference>
<sequence length="882" mass="99173">MDAAFQSGFASALLDVVFNKVTDFIIVELKKIMGCDTALGKLQTTIVQAQKLLSQVDTFELQGNIKNVLQAKVDKLTELCYDTEDLMDDISLNIANGRSSLWTSPRNWTKPHAIDNLQIKLDAILHELGTLVELTSRPDYSVGRSIGHQKPNLGINLPLRNNDVDAIVQELISLTCNSHGVSIIGIDGLGKTMVAQTIQNEAKVAAHFSHKLWVDLDGCLNAENIIQQLDQLHANNGLSVNCEAPCQGHQSILIIFDNMLEVKLVDWDSFWSHIIIKGINGKKYEKIKFLITTFNTKVAKNTRTTSHYLKPLSLEKCSEVIIATAQSHNQNLNDMHFRHACVLAKGCEGLPLIASILGIVLAQYDTDEVRDILNEDLWDSVLFREEIFPSLKPCYAKLRSQLKRCLAYFSLFPHNYAFTMDDLVRLWVGEGFLQEPQGTLRSMQTAKDHFIDLLGKSIMRPSDPRTPNEMATFKLNPFGHKFAHLAASRTGLQLVQGVAALENYTRHLSYTVTDSTLWNTLKKLKGLRTILSMNKSINKSISINPIPPSTFKALTRLRVLSLAETDVSKLPDSIKHLKQLRYLDVSHTLIKTLPDTLCKLHTLQFLKLVKRRGSLEYLPQYFRNLTNMVYLDWEISDIRSMGLPDNIGELCSLQTLPLFPVGDTFGYWIIQLKNMNHLQGSIRITNLEKVQDCAMAKDAMLCEKSSLTGLELEWTSSKNVTTDAKNVLSCLKPHQNLKKLKITNYPGDEFPDWVINSLPELEEMHLRNCSNIQVLPKLGCLPGLKTLVIEDMEGIVSVDRHFFGDGHFPILESLTFKSMEQVEKWTVGLESNAMPCLRTLTFVDCPKLVNVSSLNHLPSLVELKFEGCGVLGQVGQNREVNE</sequence>
<dbReference type="Gene3D" id="1.10.10.10">
    <property type="entry name" value="Winged helix-like DNA-binding domain superfamily/Winged helix DNA-binding domain"/>
    <property type="match status" value="1"/>
</dbReference>